<sequence>MFSLFEGSFAYQFFYGVFKDTIALEMAVVFFRLWFVWLPIFLGYIFVKMWLAWVRNYYIWNDERVLLEIKVPREMKKTPAAIEAVFAALYEAREANFYERFWEGFVPAHYSFEIASIGGKIHFYVECPKFFQSLIESHFYSQFTGLEIREAEDYTSLIPKKIPNEEWDLRGMEFDLEKEDAFPILTYVDVYEMKLKVVEEVKEHYVDPLSSLFEFFGSLKEGEHLWFQILVESAGKEWREEVDKLHKKLTGKKRFEFAAEIPRFTSPEESVLKAIARATTKPGFKTGIRVIYLARREVFSPLAFAAVQGIIKQFNSPVLNSFRLLRTTRARYFFKKWREADRKKRMLNAFRERSYFHYPYIRPYFILNTEELATIYHFPVMFTEVPALERIESRKMKPPPFLPT</sequence>
<evidence type="ECO:0000313" key="3">
    <source>
        <dbReference type="Proteomes" id="UP000176787"/>
    </source>
</evidence>
<organism evidence="2 3">
    <name type="scientific">Candidatus Niyogibacteria bacterium RIFCSPLOWO2_12_FULL_41_13</name>
    <dbReference type="NCBI Taxonomy" id="1801726"/>
    <lineage>
        <taxon>Bacteria</taxon>
        <taxon>Candidatus Niyogiibacteriota</taxon>
    </lineage>
</organism>
<evidence type="ECO:0000256" key="1">
    <source>
        <dbReference type="SAM" id="Phobius"/>
    </source>
</evidence>
<comment type="caution">
    <text evidence="2">The sequence shown here is derived from an EMBL/GenBank/DDBJ whole genome shotgun (WGS) entry which is preliminary data.</text>
</comment>
<reference evidence="2 3" key="1">
    <citation type="journal article" date="2016" name="Nat. Commun.">
        <title>Thousands of microbial genomes shed light on interconnected biogeochemical processes in an aquifer system.</title>
        <authorList>
            <person name="Anantharaman K."/>
            <person name="Brown C.T."/>
            <person name="Hug L.A."/>
            <person name="Sharon I."/>
            <person name="Castelle C.J."/>
            <person name="Probst A.J."/>
            <person name="Thomas B.C."/>
            <person name="Singh A."/>
            <person name="Wilkins M.J."/>
            <person name="Karaoz U."/>
            <person name="Brodie E.L."/>
            <person name="Williams K.H."/>
            <person name="Hubbard S.S."/>
            <person name="Banfield J.F."/>
        </authorList>
    </citation>
    <scope>NUCLEOTIDE SEQUENCE [LARGE SCALE GENOMIC DNA]</scope>
</reference>
<name>A0A1G2F279_9BACT</name>
<accession>A0A1G2F279</accession>
<protein>
    <submittedName>
        <fullName evidence="2">Uncharacterized protein</fullName>
    </submittedName>
</protein>
<feature type="transmembrane region" description="Helical" evidence="1">
    <location>
        <begin position="34"/>
        <end position="54"/>
    </location>
</feature>
<keyword evidence="1" id="KW-1133">Transmembrane helix</keyword>
<gene>
    <name evidence="2" type="ORF">A3H02_03100</name>
</gene>
<dbReference type="AlphaFoldDB" id="A0A1G2F279"/>
<proteinExistence type="predicted"/>
<dbReference type="EMBL" id="MHMS01000014">
    <property type="protein sequence ID" value="OGZ32129.1"/>
    <property type="molecule type" value="Genomic_DNA"/>
</dbReference>
<keyword evidence="1" id="KW-0472">Membrane</keyword>
<evidence type="ECO:0000313" key="2">
    <source>
        <dbReference type="EMBL" id="OGZ32129.1"/>
    </source>
</evidence>
<dbReference type="STRING" id="1801726.A3H02_03100"/>
<dbReference type="Proteomes" id="UP000176787">
    <property type="component" value="Unassembled WGS sequence"/>
</dbReference>
<keyword evidence="1" id="KW-0812">Transmembrane</keyword>